<dbReference type="AlphaFoldDB" id="A0A4R2I800"/>
<evidence type="ECO:0000313" key="2">
    <source>
        <dbReference type="Proteomes" id="UP000295573"/>
    </source>
</evidence>
<organism evidence="1 2">
    <name type="scientific">Kribbella antiqua</name>
    <dbReference type="NCBI Taxonomy" id="2512217"/>
    <lineage>
        <taxon>Bacteria</taxon>
        <taxon>Bacillati</taxon>
        <taxon>Actinomycetota</taxon>
        <taxon>Actinomycetes</taxon>
        <taxon>Propionibacteriales</taxon>
        <taxon>Kribbellaceae</taxon>
        <taxon>Kribbella</taxon>
    </lineage>
</organism>
<sequence>MGRVEFGSGGLGVLFLGFLGQRAELGASLLLCGLFGRWAFGWLSGGLVAAYDAWLDRCEFGRRTGLVNNTEPICRSALVS</sequence>
<keyword evidence="2" id="KW-1185">Reference proteome</keyword>
<comment type="caution">
    <text evidence="1">The sequence shown here is derived from an EMBL/GenBank/DDBJ whole genome shotgun (WGS) entry which is preliminary data.</text>
</comment>
<gene>
    <name evidence="1" type="ORF">EV646_11721</name>
</gene>
<dbReference type="Proteomes" id="UP000295573">
    <property type="component" value="Unassembled WGS sequence"/>
</dbReference>
<dbReference type="RefSeq" id="WP_132156633.1">
    <property type="nucleotide sequence ID" value="NZ_SLWR01000017.1"/>
</dbReference>
<evidence type="ECO:0000313" key="1">
    <source>
        <dbReference type="EMBL" id="TCO40481.1"/>
    </source>
</evidence>
<reference evidence="1 2" key="1">
    <citation type="journal article" date="2015" name="Stand. Genomic Sci.">
        <title>Genomic Encyclopedia of Bacterial and Archaeal Type Strains, Phase III: the genomes of soil and plant-associated and newly described type strains.</title>
        <authorList>
            <person name="Whitman W.B."/>
            <person name="Woyke T."/>
            <person name="Klenk H.P."/>
            <person name="Zhou Y."/>
            <person name="Lilburn T.G."/>
            <person name="Beck B.J."/>
            <person name="De Vos P."/>
            <person name="Vandamme P."/>
            <person name="Eisen J.A."/>
            <person name="Garrity G."/>
            <person name="Hugenholtz P."/>
            <person name="Kyrpides N.C."/>
        </authorList>
    </citation>
    <scope>NUCLEOTIDE SEQUENCE [LARGE SCALE GENOMIC DNA]</scope>
    <source>
        <strain evidence="1 2">VKM Ac-2541</strain>
    </source>
</reference>
<accession>A0A4R2I800</accession>
<protein>
    <submittedName>
        <fullName evidence="1">Uncharacterized protein</fullName>
    </submittedName>
</protein>
<proteinExistence type="predicted"/>
<dbReference type="EMBL" id="SLWR01000017">
    <property type="protein sequence ID" value="TCO40481.1"/>
    <property type="molecule type" value="Genomic_DNA"/>
</dbReference>
<name>A0A4R2I800_9ACTN</name>